<evidence type="ECO:0000259" key="3">
    <source>
        <dbReference type="Pfam" id="PF03372"/>
    </source>
</evidence>
<feature type="transmembrane region" description="Helical" evidence="2">
    <location>
        <begin position="77"/>
        <end position="95"/>
    </location>
</feature>
<feature type="transmembrane region" description="Helical" evidence="2">
    <location>
        <begin position="296"/>
        <end position="316"/>
    </location>
</feature>
<feature type="transmembrane region" description="Helical" evidence="2">
    <location>
        <begin position="382"/>
        <end position="402"/>
    </location>
</feature>
<feature type="transmembrane region" description="Helical" evidence="2">
    <location>
        <begin position="215"/>
        <end position="234"/>
    </location>
</feature>
<feature type="domain" description="Endonuclease/exonuclease/phosphatase" evidence="3">
    <location>
        <begin position="420"/>
        <end position="646"/>
    </location>
</feature>
<accession>A0A919R2T1</accession>
<dbReference type="RefSeq" id="WP_203985498.1">
    <property type="nucleotide sequence ID" value="NZ_BOOU01000046.1"/>
</dbReference>
<dbReference type="GO" id="GO:0016020">
    <property type="term" value="C:membrane"/>
    <property type="evidence" value="ECO:0007669"/>
    <property type="project" value="GOC"/>
</dbReference>
<feature type="transmembrane region" description="Helical" evidence="2">
    <location>
        <begin position="184"/>
        <end position="203"/>
    </location>
</feature>
<feature type="compositionally biased region" description="Pro residues" evidence="1">
    <location>
        <begin position="1"/>
        <end position="12"/>
    </location>
</feature>
<feature type="transmembrane region" description="Helical" evidence="2">
    <location>
        <begin position="323"/>
        <end position="341"/>
    </location>
</feature>
<keyword evidence="2" id="KW-1133">Transmembrane helix</keyword>
<dbReference type="PANTHER" id="PTHR14859">
    <property type="entry name" value="CALCOFLUOR WHITE HYPERSENSITIVE PROTEIN PRECURSOR"/>
    <property type="match status" value="1"/>
</dbReference>
<keyword evidence="5" id="KW-1185">Reference proteome</keyword>
<dbReference type="InterPro" id="IPR051916">
    <property type="entry name" value="GPI-anchor_lipid_remodeler"/>
</dbReference>
<dbReference type="Gene3D" id="3.60.10.10">
    <property type="entry name" value="Endonuclease/exonuclease/phosphatase"/>
    <property type="match status" value="1"/>
</dbReference>
<keyword evidence="2" id="KW-0472">Membrane</keyword>
<feature type="region of interest" description="Disordered" evidence="1">
    <location>
        <begin position="559"/>
        <end position="585"/>
    </location>
</feature>
<dbReference type="PANTHER" id="PTHR14859:SF1">
    <property type="entry name" value="PGAP2-INTERACTING PROTEIN"/>
    <property type="match status" value="1"/>
</dbReference>
<name>A0A919R2T1_9ACTN</name>
<evidence type="ECO:0000256" key="2">
    <source>
        <dbReference type="SAM" id="Phobius"/>
    </source>
</evidence>
<dbReference type="EMBL" id="BOOU01000046">
    <property type="protein sequence ID" value="GII78273.1"/>
    <property type="molecule type" value="Genomic_DNA"/>
</dbReference>
<feature type="transmembrane region" description="Helical" evidence="2">
    <location>
        <begin position="102"/>
        <end position="120"/>
    </location>
</feature>
<dbReference type="GO" id="GO:0003824">
    <property type="term" value="F:catalytic activity"/>
    <property type="evidence" value="ECO:0007669"/>
    <property type="project" value="InterPro"/>
</dbReference>
<reference evidence="4" key="1">
    <citation type="submission" date="2021-01" db="EMBL/GenBank/DDBJ databases">
        <title>Whole genome shotgun sequence of Sphaerisporangium rufum NBRC 109079.</title>
        <authorList>
            <person name="Komaki H."/>
            <person name="Tamura T."/>
        </authorList>
    </citation>
    <scope>NUCLEOTIDE SEQUENCE</scope>
    <source>
        <strain evidence="4">NBRC 109079</strain>
    </source>
</reference>
<feature type="transmembrane region" description="Helical" evidence="2">
    <location>
        <begin position="153"/>
        <end position="172"/>
    </location>
</feature>
<evidence type="ECO:0000313" key="5">
    <source>
        <dbReference type="Proteomes" id="UP000655287"/>
    </source>
</evidence>
<sequence>MGEPAVAPPPRTGPAVRSPFGRHARRAAAAAARRTRRAAPALTTALAVLLLTDALRVFLPSLITLFGRAGDTPPERMGAFAALWFLLPLAAVPAARPAGPRPVLLAGAALLGVARLALQATGGGTAQLYVSGAGVSAGLVVLYGCARVVPRRSAPAGLAAGLAAAAIVQLALDQVDLAWRPGPWPFVAVAALCVALPACARLVPSTADPASWHLWFLFGPALALHGMYLATIGLAGPDGGAGQDPVARAVTVGLLVAGQLAMASFAAAPPARWQIAVAVFPLSAWLLIAADSPIPALIAAPALGACLGVAAAPRAAGPARGGGALLGGTLVFLVAVFAYYAAYDADLGFPNRLVPVLLAALVGGVAFAAGRGRRMLLTAPPPGRAAVAVTIVVAVTVAAITWRPPPAARAVTGDGFTVVAYNIRMGFGLSGRLDLDRVAGWVRGTGADVVLLSEVDRGWLLNGGHDGLARIARGLGMRHYFAPAADALWGDAVLTNLPVRQIASHPLGRHGYPTGAQAQAVVLEVGGTEVGVVNTHLQSPPGQAPEVAAIARDLAAGVPARDAGTPRARRTGPARPLLLAGDLNTTPADPEMRVLTAAGLADPLPAFGDPPTSPADRPVRRIDHLLVSPGLTVTGAWVPRVPFSDHLPVAARVRVTSVKQAG</sequence>
<dbReference type="Pfam" id="PF03372">
    <property type="entry name" value="Exo_endo_phos"/>
    <property type="match status" value="1"/>
</dbReference>
<organism evidence="4 5">
    <name type="scientific">Sphaerisporangium rufum</name>
    <dbReference type="NCBI Taxonomy" id="1381558"/>
    <lineage>
        <taxon>Bacteria</taxon>
        <taxon>Bacillati</taxon>
        <taxon>Actinomycetota</taxon>
        <taxon>Actinomycetes</taxon>
        <taxon>Streptosporangiales</taxon>
        <taxon>Streptosporangiaceae</taxon>
        <taxon>Sphaerisporangium</taxon>
    </lineage>
</organism>
<comment type="caution">
    <text evidence="4">The sequence shown here is derived from an EMBL/GenBank/DDBJ whole genome shotgun (WGS) entry which is preliminary data.</text>
</comment>
<proteinExistence type="predicted"/>
<dbReference type="Proteomes" id="UP000655287">
    <property type="component" value="Unassembled WGS sequence"/>
</dbReference>
<evidence type="ECO:0000313" key="4">
    <source>
        <dbReference type="EMBL" id="GII78273.1"/>
    </source>
</evidence>
<dbReference type="InterPro" id="IPR036691">
    <property type="entry name" value="Endo/exonu/phosph_ase_sf"/>
</dbReference>
<feature type="region of interest" description="Disordered" evidence="1">
    <location>
        <begin position="1"/>
        <end position="22"/>
    </location>
</feature>
<protein>
    <recommendedName>
        <fullName evidence="3">Endonuclease/exonuclease/phosphatase domain-containing protein</fullName>
    </recommendedName>
</protein>
<keyword evidence="2" id="KW-0812">Transmembrane</keyword>
<evidence type="ECO:0000256" key="1">
    <source>
        <dbReference type="SAM" id="MobiDB-lite"/>
    </source>
</evidence>
<dbReference type="AlphaFoldDB" id="A0A919R2T1"/>
<feature type="transmembrane region" description="Helical" evidence="2">
    <location>
        <begin position="353"/>
        <end position="370"/>
    </location>
</feature>
<feature type="transmembrane region" description="Helical" evidence="2">
    <location>
        <begin position="246"/>
        <end position="266"/>
    </location>
</feature>
<gene>
    <name evidence="4" type="ORF">Sru01_32550</name>
</gene>
<dbReference type="InterPro" id="IPR005135">
    <property type="entry name" value="Endo/exonuclease/phosphatase"/>
</dbReference>
<dbReference type="GO" id="GO:0006506">
    <property type="term" value="P:GPI anchor biosynthetic process"/>
    <property type="evidence" value="ECO:0007669"/>
    <property type="project" value="TreeGrafter"/>
</dbReference>
<feature type="transmembrane region" description="Helical" evidence="2">
    <location>
        <begin position="41"/>
        <end position="65"/>
    </location>
</feature>
<feature type="transmembrane region" description="Helical" evidence="2">
    <location>
        <begin position="126"/>
        <end position="146"/>
    </location>
</feature>
<feature type="transmembrane region" description="Helical" evidence="2">
    <location>
        <begin position="273"/>
        <end position="290"/>
    </location>
</feature>
<dbReference type="SUPFAM" id="SSF56219">
    <property type="entry name" value="DNase I-like"/>
    <property type="match status" value="1"/>
</dbReference>